<dbReference type="HOGENOM" id="CLU_057025_0_0_1"/>
<organism evidence="3">
    <name type="scientific">Selaginella moellendorffii</name>
    <name type="common">Spikemoss</name>
    <dbReference type="NCBI Taxonomy" id="88036"/>
    <lineage>
        <taxon>Eukaryota</taxon>
        <taxon>Viridiplantae</taxon>
        <taxon>Streptophyta</taxon>
        <taxon>Embryophyta</taxon>
        <taxon>Tracheophyta</taxon>
        <taxon>Lycopodiopsida</taxon>
        <taxon>Selaginellales</taxon>
        <taxon>Selaginellaceae</taxon>
        <taxon>Selaginella</taxon>
    </lineage>
</organism>
<feature type="region of interest" description="Disordered" evidence="1">
    <location>
        <begin position="85"/>
        <end position="105"/>
    </location>
</feature>
<name>D8TD08_SELML</name>
<dbReference type="InterPro" id="IPR052448">
    <property type="entry name" value="DnaJ_C16_autophagy_reg"/>
</dbReference>
<dbReference type="InParanoid" id="D8TD08"/>
<evidence type="ECO:0000313" key="2">
    <source>
        <dbReference type="EMBL" id="EFJ05463.1"/>
    </source>
</evidence>
<dbReference type="Gramene" id="EFJ05463">
    <property type="protein sequence ID" value="EFJ05463"/>
    <property type="gene ID" value="SELMODRAFT_431547"/>
</dbReference>
<evidence type="ECO:0000313" key="3">
    <source>
        <dbReference type="Proteomes" id="UP000001514"/>
    </source>
</evidence>
<evidence type="ECO:0000256" key="1">
    <source>
        <dbReference type="SAM" id="MobiDB-lite"/>
    </source>
</evidence>
<reference evidence="2 3" key="1">
    <citation type="journal article" date="2011" name="Science">
        <title>The Selaginella genome identifies genetic changes associated with the evolution of vascular plants.</title>
        <authorList>
            <person name="Banks J.A."/>
            <person name="Nishiyama T."/>
            <person name="Hasebe M."/>
            <person name="Bowman J.L."/>
            <person name="Gribskov M."/>
            <person name="dePamphilis C."/>
            <person name="Albert V.A."/>
            <person name="Aono N."/>
            <person name="Aoyama T."/>
            <person name="Ambrose B.A."/>
            <person name="Ashton N.W."/>
            <person name="Axtell M.J."/>
            <person name="Barker E."/>
            <person name="Barker M.S."/>
            <person name="Bennetzen J.L."/>
            <person name="Bonawitz N.D."/>
            <person name="Chapple C."/>
            <person name="Cheng C."/>
            <person name="Correa L.G."/>
            <person name="Dacre M."/>
            <person name="DeBarry J."/>
            <person name="Dreyer I."/>
            <person name="Elias M."/>
            <person name="Engstrom E.M."/>
            <person name="Estelle M."/>
            <person name="Feng L."/>
            <person name="Finet C."/>
            <person name="Floyd S.K."/>
            <person name="Frommer W.B."/>
            <person name="Fujita T."/>
            <person name="Gramzow L."/>
            <person name="Gutensohn M."/>
            <person name="Harholt J."/>
            <person name="Hattori M."/>
            <person name="Heyl A."/>
            <person name="Hirai T."/>
            <person name="Hiwatashi Y."/>
            <person name="Ishikawa M."/>
            <person name="Iwata M."/>
            <person name="Karol K.G."/>
            <person name="Koehler B."/>
            <person name="Kolukisaoglu U."/>
            <person name="Kubo M."/>
            <person name="Kurata T."/>
            <person name="Lalonde S."/>
            <person name="Li K."/>
            <person name="Li Y."/>
            <person name="Litt A."/>
            <person name="Lyons E."/>
            <person name="Manning G."/>
            <person name="Maruyama T."/>
            <person name="Michael T.P."/>
            <person name="Mikami K."/>
            <person name="Miyazaki S."/>
            <person name="Morinaga S."/>
            <person name="Murata T."/>
            <person name="Mueller-Roeber B."/>
            <person name="Nelson D.R."/>
            <person name="Obara M."/>
            <person name="Oguri Y."/>
            <person name="Olmstead R.G."/>
            <person name="Onodera N."/>
            <person name="Petersen B.L."/>
            <person name="Pils B."/>
            <person name="Prigge M."/>
            <person name="Rensing S.A."/>
            <person name="Riano-Pachon D.M."/>
            <person name="Roberts A.W."/>
            <person name="Sato Y."/>
            <person name="Scheller H.V."/>
            <person name="Schulz B."/>
            <person name="Schulz C."/>
            <person name="Shakirov E.V."/>
            <person name="Shibagaki N."/>
            <person name="Shinohara N."/>
            <person name="Shippen D.E."/>
            <person name="Soerensen I."/>
            <person name="Sotooka R."/>
            <person name="Sugimoto N."/>
            <person name="Sugita M."/>
            <person name="Sumikawa N."/>
            <person name="Tanurdzic M."/>
            <person name="Theissen G."/>
            <person name="Ulvskov P."/>
            <person name="Wakazuki S."/>
            <person name="Weng J.K."/>
            <person name="Willats W.W."/>
            <person name="Wipf D."/>
            <person name="Wolf P.G."/>
            <person name="Yang L."/>
            <person name="Zimmer A.D."/>
            <person name="Zhu Q."/>
            <person name="Mitros T."/>
            <person name="Hellsten U."/>
            <person name="Loque D."/>
            <person name="Otillar R."/>
            <person name="Salamov A."/>
            <person name="Schmutz J."/>
            <person name="Shapiro H."/>
            <person name="Lindquist E."/>
            <person name="Lucas S."/>
            <person name="Rokhsar D."/>
            <person name="Grigoriev I.V."/>
        </authorList>
    </citation>
    <scope>NUCLEOTIDE SEQUENCE [LARGE SCALE GENOMIC DNA]</scope>
</reference>
<dbReference type="PANTHER" id="PTHR44303">
    <property type="entry name" value="DNAJ HOMOLOG SUBFAMILY C MEMBER 16"/>
    <property type="match status" value="1"/>
</dbReference>
<protein>
    <submittedName>
        <fullName evidence="2">Uncharacterized protein</fullName>
    </submittedName>
</protein>
<gene>
    <name evidence="2" type="ORF">SELMODRAFT_431547</name>
</gene>
<sequence length="404" mass="45778">MRSRTFPSHILYIQDLKKKVTSEVIFVSEFLNDTGTLTFKRIQGALQHFSSPVKLINGITTKSNSGECKRLLDFQGVVSGKGKRNVSSRRRKRDEQKAEVDSDTDEREMTAMKAKLTALYGEDWVMLCVFVFFPTMLFVIPAEVLEGQVNLLRVELGEVQLTKLLGGKRWIRCHGIPSLVAKPLGLVPLFLTNTVEERAFPFRREAVKKDSEFMSFGCVLWRQEEASILKSWFGLELAPAVVFIKDPGVQPITVNCVTPSWKLWKNIKFMLQSITASKLGCDPADFSAAGKDVETWYCIVVAGRPADEFLILDNENCVSEDIDSQNFAAATVYKDKHLSLSGLDGEMQKKFCYYCLPSEPVHETCRPRQYQVQDVARILMIRFRRDPTSKAGGEENQYLVAFEL</sequence>
<dbReference type="KEGG" id="smo:SELMODRAFT_431547"/>
<dbReference type="eggNOG" id="ENOG502QRHR">
    <property type="taxonomic scope" value="Eukaryota"/>
</dbReference>
<dbReference type="Proteomes" id="UP000001514">
    <property type="component" value="Unassembled WGS sequence"/>
</dbReference>
<dbReference type="FunCoup" id="D8TD08">
    <property type="interactions" value="2697"/>
</dbReference>
<dbReference type="AlphaFoldDB" id="D8TD08"/>
<dbReference type="EMBL" id="GL377723">
    <property type="protein sequence ID" value="EFJ05463.1"/>
    <property type="molecule type" value="Genomic_DNA"/>
</dbReference>
<dbReference type="PANTHER" id="PTHR44303:SF2">
    <property type="entry name" value="DNAJ HOMOLOG SUBFAMILY C MEMBER 16"/>
    <property type="match status" value="1"/>
</dbReference>
<keyword evidence="3" id="KW-1185">Reference proteome</keyword>
<accession>D8TD08</accession>
<proteinExistence type="predicted"/>
<dbReference type="STRING" id="88036.D8TD08"/>